<evidence type="ECO:0000313" key="3">
    <source>
        <dbReference type="Proteomes" id="UP000654075"/>
    </source>
</evidence>
<accession>A0A813I1E1</accession>
<feature type="region of interest" description="Disordered" evidence="1">
    <location>
        <begin position="78"/>
        <end position="117"/>
    </location>
</feature>
<gene>
    <name evidence="2" type="ORF">PGLA1383_LOCUS57847</name>
</gene>
<evidence type="ECO:0000256" key="1">
    <source>
        <dbReference type="SAM" id="MobiDB-lite"/>
    </source>
</evidence>
<dbReference type="AlphaFoldDB" id="A0A813I1E1"/>
<evidence type="ECO:0000313" key="2">
    <source>
        <dbReference type="EMBL" id="CAE8643520.1"/>
    </source>
</evidence>
<keyword evidence="3" id="KW-1185">Reference proteome</keyword>
<name>A0A813I1E1_POLGL</name>
<reference evidence="2" key="1">
    <citation type="submission" date="2021-02" db="EMBL/GenBank/DDBJ databases">
        <authorList>
            <person name="Dougan E. K."/>
            <person name="Rhodes N."/>
            <person name="Thang M."/>
            <person name="Chan C."/>
        </authorList>
    </citation>
    <scope>NUCLEOTIDE SEQUENCE</scope>
</reference>
<feature type="compositionally biased region" description="Basic and acidic residues" evidence="1">
    <location>
        <begin position="90"/>
        <end position="100"/>
    </location>
</feature>
<organism evidence="2 3">
    <name type="scientific">Polarella glacialis</name>
    <name type="common">Dinoflagellate</name>
    <dbReference type="NCBI Taxonomy" id="89957"/>
    <lineage>
        <taxon>Eukaryota</taxon>
        <taxon>Sar</taxon>
        <taxon>Alveolata</taxon>
        <taxon>Dinophyceae</taxon>
        <taxon>Suessiales</taxon>
        <taxon>Suessiaceae</taxon>
        <taxon>Polarella</taxon>
    </lineage>
</organism>
<dbReference type="EMBL" id="CAJNNV010033380">
    <property type="protein sequence ID" value="CAE8643520.1"/>
    <property type="molecule type" value="Genomic_DNA"/>
</dbReference>
<proteinExistence type="predicted"/>
<comment type="caution">
    <text evidence="2">The sequence shown here is derived from an EMBL/GenBank/DDBJ whole genome shotgun (WGS) entry which is preliminary data.</text>
</comment>
<dbReference type="Proteomes" id="UP000654075">
    <property type="component" value="Unassembled WGS sequence"/>
</dbReference>
<sequence>MDNLFVCASDQPSSSARSSCCGSEWVRSVNALSLGERIPSCCQALVCTVMARWPSNTCFGSVRNVCFVVGKWLEQKTNATNTHSNKKGSRNAEAHCERLKNKAQGSTTAKEGTGPEQLQAMRDKGMFTL</sequence>
<protein>
    <submittedName>
        <fullName evidence="2">Uncharacterized protein</fullName>
    </submittedName>
</protein>